<dbReference type="InterPro" id="IPR011989">
    <property type="entry name" value="ARM-like"/>
</dbReference>
<dbReference type="InterPro" id="IPR016024">
    <property type="entry name" value="ARM-type_fold"/>
</dbReference>
<feature type="domain" description="Clathrin/coatomer adaptor adaptin-like N-terminal" evidence="6">
    <location>
        <begin position="28"/>
        <end position="282"/>
    </location>
</feature>
<dbReference type="EMBL" id="AFNH02000965">
    <property type="protein sequence ID" value="EZG48328.1"/>
    <property type="molecule type" value="Genomic_DNA"/>
</dbReference>
<keyword evidence="4" id="KW-0653">Protein transport</keyword>
<accession>A0A023B1X8</accession>
<comment type="caution">
    <text evidence="7">The sequence shown here is derived from an EMBL/GenBank/DDBJ whole genome shotgun (WGS) entry which is preliminary data.</text>
</comment>
<evidence type="ECO:0000313" key="8">
    <source>
        <dbReference type="Proteomes" id="UP000019763"/>
    </source>
</evidence>
<dbReference type="OMA" id="ICERITH"/>
<keyword evidence="5" id="KW-0472">Membrane</keyword>
<gene>
    <name evidence="7" type="ORF">GNI_129330</name>
</gene>
<dbReference type="VEuPathDB" id="CryptoDB:GNI_129330"/>
<dbReference type="GO" id="GO:0012505">
    <property type="term" value="C:endomembrane system"/>
    <property type="evidence" value="ECO:0007669"/>
    <property type="project" value="UniProtKB-SubCell"/>
</dbReference>
<dbReference type="GO" id="GO:0006886">
    <property type="term" value="P:intracellular protein transport"/>
    <property type="evidence" value="ECO:0007669"/>
    <property type="project" value="InterPro"/>
</dbReference>
<comment type="subcellular location">
    <subcellularLocation>
        <location evidence="1">Endomembrane system</location>
    </subcellularLocation>
</comment>
<proteinExistence type="inferred from homology"/>
<comment type="similarity">
    <text evidence="2">Belongs to the adaptor complexes large subunit family.</text>
</comment>
<dbReference type="SUPFAM" id="SSF48371">
    <property type="entry name" value="ARM repeat"/>
    <property type="match status" value="1"/>
</dbReference>
<dbReference type="RefSeq" id="XP_011132109.1">
    <property type="nucleotide sequence ID" value="XM_011133807.1"/>
</dbReference>
<dbReference type="GO" id="GO:0030117">
    <property type="term" value="C:membrane coat"/>
    <property type="evidence" value="ECO:0007669"/>
    <property type="project" value="InterPro"/>
</dbReference>
<evidence type="ECO:0000256" key="1">
    <source>
        <dbReference type="ARBA" id="ARBA00004308"/>
    </source>
</evidence>
<protein>
    <submittedName>
        <fullName evidence="7">Adaptin family protein</fullName>
    </submittedName>
</protein>
<evidence type="ECO:0000256" key="3">
    <source>
        <dbReference type="ARBA" id="ARBA00022448"/>
    </source>
</evidence>
<dbReference type="Proteomes" id="UP000019763">
    <property type="component" value="Unassembled WGS sequence"/>
</dbReference>
<dbReference type="eggNOG" id="KOG1061">
    <property type="taxonomic scope" value="Eukaryota"/>
</dbReference>
<keyword evidence="3" id="KW-0813">Transport</keyword>
<name>A0A023B1X8_GRENI</name>
<dbReference type="PANTHER" id="PTHR11134">
    <property type="entry name" value="ADAPTOR COMPLEX SUBUNIT BETA FAMILY MEMBER"/>
    <property type="match status" value="1"/>
</dbReference>
<sequence length="297" mass="33410">MSEMRVERAPARFFVSQKRNEVSELRALFRALPSEIKPENTEKRRETLKRLLAYMSLGIDVSSLFPEVVLASVTPDIIQKKLVSIYLNHYAESNPETSILVINAYQKDLLDSSPKIRGMALKALTSLRVDSVEEYSKAAILNGLNDTSTYVRNYAVIGVSKLSQGNEPEMISKLISFINDTNTSTQVLVTSLLVLNELQGGYQLSRKNIVMLFNILHQCNTFEKTVILSTLSTYVPQSDEEFLGLIDTLEPYLCTTSSSLIITTIRCILSLIKNRHHLQKCAGEDTQDWKTLPITLS</sequence>
<dbReference type="InterPro" id="IPR002553">
    <property type="entry name" value="Clathrin/coatomer_adapt-like_N"/>
</dbReference>
<feature type="non-terminal residue" evidence="7">
    <location>
        <position position="297"/>
    </location>
</feature>
<evidence type="ECO:0000259" key="6">
    <source>
        <dbReference type="Pfam" id="PF01602"/>
    </source>
</evidence>
<dbReference type="GeneID" id="22914530"/>
<reference evidence="7" key="1">
    <citation type="submission" date="2013-12" db="EMBL/GenBank/DDBJ databases">
        <authorList>
            <person name="Omoto C.K."/>
            <person name="Sibley D."/>
            <person name="Venepally P."/>
            <person name="Hadjithomas M."/>
            <person name="Karamycheva S."/>
            <person name="Brunk B."/>
            <person name="Roos D."/>
            <person name="Caler E."/>
            <person name="Lorenzi H."/>
        </authorList>
    </citation>
    <scope>NUCLEOTIDE SEQUENCE</scope>
</reference>
<evidence type="ECO:0000313" key="7">
    <source>
        <dbReference type="EMBL" id="EZG48328.1"/>
    </source>
</evidence>
<dbReference type="OrthoDB" id="10254310at2759"/>
<evidence type="ECO:0000256" key="4">
    <source>
        <dbReference type="ARBA" id="ARBA00022927"/>
    </source>
</evidence>
<keyword evidence="8" id="KW-1185">Reference proteome</keyword>
<dbReference type="AlphaFoldDB" id="A0A023B1X8"/>
<evidence type="ECO:0000256" key="5">
    <source>
        <dbReference type="ARBA" id="ARBA00023136"/>
    </source>
</evidence>
<dbReference type="GO" id="GO:0016192">
    <property type="term" value="P:vesicle-mediated transport"/>
    <property type="evidence" value="ECO:0007669"/>
    <property type="project" value="InterPro"/>
</dbReference>
<organism evidence="7 8">
    <name type="scientific">Gregarina niphandrodes</name>
    <name type="common">Septate eugregarine</name>
    <dbReference type="NCBI Taxonomy" id="110365"/>
    <lineage>
        <taxon>Eukaryota</taxon>
        <taxon>Sar</taxon>
        <taxon>Alveolata</taxon>
        <taxon>Apicomplexa</taxon>
        <taxon>Conoidasida</taxon>
        <taxon>Gregarinasina</taxon>
        <taxon>Eugregarinorida</taxon>
        <taxon>Gregarinidae</taxon>
        <taxon>Gregarina</taxon>
    </lineage>
</organism>
<evidence type="ECO:0000256" key="2">
    <source>
        <dbReference type="ARBA" id="ARBA00006613"/>
    </source>
</evidence>
<dbReference type="Pfam" id="PF01602">
    <property type="entry name" value="Adaptin_N"/>
    <property type="match status" value="1"/>
</dbReference>
<dbReference type="InterPro" id="IPR026739">
    <property type="entry name" value="AP_beta"/>
</dbReference>
<dbReference type="Gene3D" id="1.25.10.10">
    <property type="entry name" value="Leucine-rich Repeat Variant"/>
    <property type="match status" value="1"/>
</dbReference>